<gene>
    <name evidence="1" type="ORF">SAMN05421640_1064</name>
</gene>
<organism evidence="1 2">
    <name type="scientific">Ekhidna lutea</name>
    <dbReference type="NCBI Taxonomy" id="447679"/>
    <lineage>
        <taxon>Bacteria</taxon>
        <taxon>Pseudomonadati</taxon>
        <taxon>Bacteroidota</taxon>
        <taxon>Cytophagia</taxon>
        <taxon>Cytophagales</taxon>
        <taxon>Reichenbachiellaceae</taxon>
        <taxon>Ekhidna</taxon>
    </lineage>
</organism>
<dbReference type="EMBL" id="FZPD01000002">
    <property type="protein sequence ID" value="SNS74120.1"/>
    <property type="molecule type" value="Genomic_DNA"/>
</dbReference>
<sequence>MDNFKLSSEQRKLKISISSTERIPPLKGGRGMFISLLIILSILSSCNETKEIGPEVLGYDFYPINAGEYKIYDVKEIRYQISGFDTSYYQLRETIFDSIPALDQITYLIRRDIRASESEEWESDSLWTATRTANYLSITENNIPFIKLTFPVTLGREWDGNSLNSRGEVTYYYQTLENPAIDSVSIDNHIRVIIENIEENVTGIDLKSEVYVRDVGLVEKDYLTYKKCTSSDCGEIGQIIAGRALKQTLIEINNEE</sequence>
<proteinExistence type="predicted"/>
<reference evidence="1 2" key="1">
    <citation type="submission" date="2017-06" db="EMBL/GenBank/DDBJ databases">
        <authorList>
            <person name="Kim H.J."/>
            <person name="Triplett B.A."/>
        </authorList>
    </citation>
    <scope>NUCLEOTIDE SEQUENCE [LARGE SCALE GENOMIC DNA]</scope>
    <source>
        <strain evidence="1 2">DSM 19307</strain>
    </source>
</reference>
<dbReference type="Proteomes" id="UP000198393">
    <property type="component" value="Unassembled WGS sequence"/>
</dbReference>
<name>A0A239GYA5_EKHLU</name>
<accession>A0A239GYA5</accession>
<evidence type="ECO:0000313" key="2">
    <source>
        <dbReference type="Proteomes" id="UP000198393"/>
    </source>
</evidence>
<protein>
    <submittedName>
        <fullName evidence="1">Uncharacterized protein</fullName>
    </submittedName>
</protein>
<dbReference type="AlphaFoldDB" id="A0A239GYA5"/>
<evidence type="ECO:0000313" key="1">
    <source>
        <dbReference type="EMBL" id="SNS74120.1"/>
    </source>
</evidence>
<keyword evidence="2" id="KW-1185">Reference proteome</keyword>